<dbReference type="OrthoDB" id="9799090at2"/>
<comment type="subcellular location">
    <subcellularLocation>
        <location evidence="1">Cell membrane</location>
        <topology evidence="1">Multi-pass membrane protein</topology>
    </subcellularLocation>
</comment>
<keyword evidence="5" id="KW-1185">Reference proteome</keyword>
<dbReference type="SUPFAM" id="SSF51735">
    <property type="entry name" value="NAD(P)-binding Rossmann-fold domains"/>
    <property type="match status" value="1"/>
</dbReference>
<dbReference type="Proteomes" id="UP000190102">
    <property type="component" value="Unassembled WGS sequence"/>
</dbReference>
<keyword evidence="4" id="KW-0407">Ion channel</keyword>
<dbReference type="GO" id="GO:0005886">
    <property type="term" value="C:plasma membrane"/>
    <property type="evidence" value="ECO:0007669"/>
    <property type="project" value="UniProtKB-SubCell"/>
</dbReference>
<keyword evidence="2" id="KW-0472">Membrane</keyword>
<dbReference type="PROSITE" id="PS51201">
    <property type="entry name" value="RCK_N"/>
    <property type="match status" value="1"/>
</dbReference>
<dbReference type="Gene3D" id="1.10.287.70">
    <property type="match status" value="1"/>
</dbReference>
<feature type="transmembrane region" description="Helical" evidence="2">
    <location>
        <begin position="80"/>
        <end position="104"/>
    </location>
</feature>
<protein>
    <submittedName>
        <fullName evidence="4">Voltage-gated potassium channel</fullName>
    </submittedName>
</protein>
<feature type="domain" description="RCK N-terminal" evidence="3">
    <location>
        <begin position="120"/>
        <end position="250"/>
    </location>
</feature>
<keyword evidence="2" id="KW-0812">Transmembrane</keyword>
<dbReference type="RefSeq" id="WP_078791088.1">
    <property type="nucleotide sequence ID" value="NZ_FUWR01000020.1"/>
</dbReference>
<proteinExistence type="predicted"/>
<sequence length="347" mass="37917">MFQVIQYFMKSMVRNPPEYLRVLVLMLAVLIYGTTGFLYFELPANPDLSWADGLWYTIVTIATVGYGDFFPKSLGGRFLVGWPIMVFGIGLLGYALSMVAAALVTSKTKEIKGMSTFKLSDHLVIFNFAGLAKVERILLELALDKAVGTSMPVILVDEQLDELPVELQKRGVHYVRGNPTRDETLQRAAIDQAQHAVILTRDPTDPASDNLNVAIALAIEGRCKQVNTVVECIDPASEELLRKAGCDRIVCTSRFDAHFLSQELLNPGVQEVLGDLLSSGQGQQIYLVPVSSVGAFESFSQRCRNKGHMVLGISCPDGKVNLNPPSETPVTAGCRLVTIGPSRLDAL</sequence>
<dbReference type="PANTHER" id="PTHR43833">
    <property type="entry name" value="POTASSIUM CHANNEL PROTEIN 2-RELATED-RELATED"/>
    <property type="match status" value="1"/>
</dbReference>
<dbReference type="SUPFAM" id="SSF81324">
    <property type="entry name" value="Voltage-gated potassium channels"/>
    <property type="match status" value="1"/>
</dbReference>
<dbReference type="InterPro" id="IPR036291">
    <property type="entry name" value="NAD(P)-bd_dom_sf"/>
</dbReference>
<dbReference type="PANTHER" id="PTHR43833:SF9">
    <property type="entry name" value="POTASSIUM CHANNEL PROTEIN YUGO-RELATED"/>
    <property type="match status" value="1"/>
</dbReference>
<organism evidence="4 5">
    <name type="scientific">Trichlorobacter thiogenes</name>
    <dbReference type="NCBI Taxonomy" id="115783"/>
    <lineage>
        <taxon>Bacteria</taxon>
        <taxon>Pseudomonadati</taxon>
        <taxon>Thermodesulfobacteriota</taxon>
        <taxon>Desulfuromonadia</taxon>
        <taxon>Geobacterales</taxon>
        <taxon>Geobacteraceae</taxon>
        <taxon>Trichlorobacter</taxon>
    </lineage>
</organism>
<dbReference type="Pfam" id="PF02254">
    <property type="entry name" value="TrkA_N"/>
    <property type="match status" value="1"/>
</dbReference>
<keyword evidence="4" id="KW-0813">Transport</keyword>
<reference evidence="5" key="1">
    <citation type="submission" date="2017-02" db="EMBL/GenBank/DDBJ databases">
        <authorList>
            <person name="Varghese N."/>
            <person name="Submissions S."/>
        </authorList>
    </citation>
    <scope>NUCLEOTIDE SEQUENCE [LARGE SCALE GENOMIC DNA]</scope>
    <source>
        <strain evidence="5">ATCC BAA-34</strain>
    </source>
</reference>
<dbReference type="InterPro" id="IPR013099">
    <property type="entry name" value="K_chnl_dom"/>
</dbReference>
<evidence type="ECO:0000256" key="1">
    <source>
        <dbReference type="ARBA" id="ARBA00004651"/>
    </source>
</evidence>
<keyword evidence="4" id="KW-0406">Ion transport</keyword>
<gene>
    <name evidence="4" type="ORF">SAMN02745119_02867</name>
</gene>
<dbReference type="AlphaFoldDB" id="A0A1T4RG30"/>
<evidence type="ECO:0000259" key="3">
    <source>
        <dbReference type="PROSITE" id="PS51201"/>
    </source>
</evidence>
<name>A0A1T4RG30_9BACT</name>
<dbReference type="GO" id="GO:0006813">
    <property type="term" value="P:potassium ion transport"/>
    <property type="evidence" value="ECO:0007669"/>
    <property type="project" value="InterPro"/>
</dbReference>
<feature type="transmembrane region" description="Helical" evidence="2">
    <location>
        <begin position="20"/>
        <end position="40"/>
    </location>
</feature>
<evidence type="ECO:0000256" key="2">
    <source>
        <dbReference type="SAM" id="Phobius"/>
    </source>
</evidence>
<dbReference type="InterPro" id="IPR003148">
    <property type="entry name" value="RCK_N"/>
</dbReference>
<dbReference type="STRING" id="115783.SAMN02745119_02867"/>
<evidence type="ECO:0000313" key="4">
    <source>
        <dbReference type="EMBL" id="SKA14990.1"/>
    </source>
</evidence>
<dbReference type="InterPro" id="IPR050721">
    <property type="entry name" value="Trk_Ktr_HKT_K-transport"/>
</dbReference>
<keyword evidence="2" id="KW-1133">Transmembrane helix</keyword>
<accession>A0A1T4RG30</accession>
<dbReference type="Pfam" id="PF07885">
    <property type="entry name" value="Ion_trans_2"/>
    <property type="match status" value="1"/>
</dbReference>
<dbReference type="Gene3D" id="3.40.50.720">
    <property type="entry name" value="NAD(P)-binding Rossmann-like Domain"/>
    <property type="match status" value="1"/>
</dbReference>
<evidence type="ECO:0000313" key="5">
    <source>
        <dbReference type="Proteomes" id="UP000190102"/>
    </source>
</evidence>
<dbReference type="GO" id="GO:0034220">
    <property type="term" value="P:monoatomic ion transmembrane transport"/>
    <property type="evidence" value="ECO:0007669"/>
    <property type="project" value="UniProtKB-KW"/>
</dbReference>
<dbReference type="EMBL" id="FUWR01000020">
    <property type="protein sequence ID" value="SKA14990.1"/>
    <property type="molecule type" value="Genomic_DNA"/>
</dbReference>